<feature type="domain" description="Serine aminopeptidase S33" evidence="1">
    <location>
        <begin position="36"/>
        <end position="252"/>
    </location>
</feature>
<protein>
    <submittedName>
        <fullName evidence="2">Alpha/beta hydrolase</fullName>
    </submittedName>
</protein>
<dbReference type="CDD" id="cd00741">
    <property type="entry name" value="Lipase"/>
    <property type="match status" value="1"/>
</dbReference>
<dbReference type="RefSeq" id="WP_354014553.1">
    <property type="nucleotide sequence ID" value="NZ_JBEPMU010000004.1"/>
</dbReference>
<dbReference type="GO" id="GO:0016787">
    <property type="term" value="F:hydrolase activity"/>
    <property type="evidence" value="ECO:0007669"/>
    <property type="project" value="UniProtKB-KW"/>
</dbReference>
<dbReference type="EMBL" id="JBEPMU010000004">
    <property type="protein sequence ID" value="MET3653159.1"/>
    <property type="molecule type" value="Genomic_DNA"/>
</dbReference>
<dbReference type="InterPro" id="IPR029058">
    <property type="entry name" value="AB_hydrolase_fold"/>
</dbReference>
<sequence length="302" mass="32863">MTIFDPSETLFADDDASTLMVIFNHSRPRAHTPVFVCLPAMGVAASFYTPFAEALAQAVAGATVLADLRGQGESAMRARRGARFGYREIVEQDIPSLIASIVTQFPGRPIYLVGHSLGGQLGTLAAMHSAPGLAGLILVASGTAHYRVWPNALRWRASIAVQVIRLVAALLPWYPGRLLGFGGDQPRRLMADWSYNARTGRYRVSGSRIDYEEALNDIALPVLSLEIRADPVAPTGAATELLAKLASCAIERRQIDGVTKDAAWRRHFSWARRPDEVVAEITTWVRAQSRGANVECLEQAVV</sequence>
<keyword evidence="3" id="KW-1185">Reference proteome</keyword>
<evidence type="ECO:0000259" key="1">
    <source>
        <dbReference type="Pfam" id="PF12146"/>
    </source>
</evidence>
<evidence type="ECO:0000313" key="3">
    <source>
        <dbReference type="Proteomes" id="UP001549184"/>
    </source>
</evidence>
<organism evidence="2 3">
    <name type="scientific">Dyella japonica</name>
    <dbReference type="NCBI Taxonomy" id="231455"/>
    <lineage>
        <taxon>Bacteria</taxon>
        <taxon>Pseudomonadati</taxon>
        <taxon>Pseudomonadota</taxon>
        <taxon>Gammaproteobacteria</taxon>
        <taxon>Lysobacterales</taxon>
        <taxon>Rhodanobacteraceae</taxon>
        <taxon>Dyella</taxon>
    </lineage>
</organism>
<name>A0ABV2JWF3_9GAMM</name>
<dbReference type="Gene3D" id="3.40.50.1820">
    <property type="entry name" value="alpha/beta hydrolase"/>
    <property type="match status" value="1"/>
</dbReference>
<reference evidence="2 3" key="1">
    <citation type="submission" date="2024-06" db="EMBL/GenBank/DDBJ databases">
        <title>Sorghum-associated microbial communities from plants grown in Nebraska, USA.</title>
        <authorList>
            <person name="Schachtman D."/>
        </authorList>
    </citation>
    <scope>NUCLEOTIDE SEQUENCE [LARGE SCALE GENOMIC DNA]</scope>
    <source>
        <strain evidence="2 3">1073</strain>
    </source>
</reference>
<accession>A0ABV2JWF3</accession>
<evidence type="ECO:0000313" key="2">
    <source>
        <dbReference type="EMBL" id="MET3653159.1"/>
    </source>
</evidence>
<dbReference type="InterPro" id="IPR022742">
    <property type="entry name" value="Hydrolase_4"/>
</dbReference>
<proteinExistence type="predicted"/>
<gene>
    <name evidence="2" type="ORF">ABIC75_002895</name>
</gene>
<keyword evidence="2" id="KW-0378">Hydrolase</keyword>
<dbReference type="SUPFAM" id="SSF53474">
    <property type="entry name" value="alpha/beta-Hydrolases"/>
    <property type="match status" value="1"/>
</dbReference>
<dbReference type="Pfam" id="PF12146">
    <property type="entry name" value="Hydrolase_4"/>
    <property type="match status" value="1"/>
</dbReference>
<comment type="caution">
    <text evidence="2">The sequence shown here is derived from an EMBL/GenBank/DDBJ whole genome shotgun (WGS) entry which is preliminary data.</text>
</comment>
<dbReference type="InterPro" id="IPR017208">
    <property type="entry name" value="UCP037442_abhydr"/>
</dbReference>
<dbReference type="PIRSF" id="PIRSF037442">
    <property type="entry name" value="UCP037442_abhydr"/>
    <property type="match status" value="1"/>
</dbReference>
<dbReference type="Proteomes" id="UP001549184">
    <property type="component" value="Unassembled WGS sequence"/>
</dbReference>